<evidence type="ECO:0000256" key="7">
    <source>
        <dbReference type="SAM" id="MobiDB-lite"/>
    </source>
</evidence>
<dbReference type="SUPFAM" id="SSF56112">
    <property type="entry name" value="Protein kinase-like (PK-like)"/>
    <property type="match status" value="1"/>
</dbReference>
<dbReference type="AlphaFoldDB" id="A0A250WS89"/>
<dbReference type="InterPro" id="IPR011009">
    <property type="entry name" value="Kinase-like_dom_sf"/>
</dbReference>
<sequence length="976" mass="104911">MNYNGDIAARSLLTDFLPRVGDREHIEARLDDVVALADEHQLPLHIWQFTELHVAESLHQHVNRAMHSPGLCAGPQDKGTLKFMSKSIMHGMGFTDLPSAATATAHDWANIAAYKQQWQAHVKTIISGNMEPAILRGVLFGDAGKGNSRAQSVIVWPAILIGADGRRYWGMIDQMWAPSHAFKNAWGLRDLLAIKYTATCLTVVAQDTGMVLWQNTASMAMFGCHGVFMSQTEPSTEPAAPYVDLIRHVTNHVESWVEGEDDSTDGSLCGYFGMSSCGGESQQLEDVQEQAGAGAENFLELLFGNEKMQQLQLAGRNGDTFRSRVEIIHPALRAWMDLKPGEEAFHKAQASLSRDPITLQRVYIISQIDVTETVIAQRQVQLAHARLAEEKVRMDALIKRQYDLIACLGLVMGVSNSPSNNAAAAELIAGVQKQISGSMNSHGERIELQELLGEGSYGKVYRGLWNNLEVAIKSVMLPSSMSSKEKHQRTAIMEAAISSSLSHPNILQTHTYSLKPVCSPAAEAVNGGSRPTSGTSGVASTAADRSGSGSPSPPTGFEIQLVLEYCNAGSLRDALDYRAFQMPDGRLNYAAVLDTAIDIARGMSHLHKLNVVHSDLKASNVLLKLSATEQRGLTAKVSDFGLSFKMDQAETHVSSMFQGTQTHMAPEVMESGCLSKAADVYAFGITMWELLTSQRPFQGVNRAHLGYQISRAGLRPEWPADTCAAYADLATKCWQASANVRPTFEVILEALEGMRSLCGFTPRMDMFLMEFTSKANRLSRLASGPSGTDGTEEASLDSKLLQLMPMDSSQLTIPSKNGSVQTISGVHKGRSRCSKMSCNSSLRKSTTLVAAAAAATASSFSTSGGLSEGGTHSFAEKALTRNGSSGESQKELMCSKSNSSGNDSSTGTSSAVREIIPLSSGSTGGTGSTDVPSGNTRIRMSSGHPLNTVSSSPGIAPHLQQSWGCEVKAFVGHASA</sequence>
<name>A0A250WS89_9CHLO</name>
<gene>
    <name evidence="9" type="ORF">CEUSTIGMA_g984.t1</name>
</gene>
<dbReference type="InterPro" id="IPR008271">
    <property type="entry name" value="Ser/Thr_kinase_AS"/>
</dbReference>
<dbReference type="InterPro" id="IPR001245">
    <property type="entry name" value="Ser-Thr/Tyr_kinase_cat_dom"/>
</dbReference>
<keyword evidence="10" id="KW-1185">Reference proteome</keyword>
<dbReference type="PANTHER" id="PTHR44329:SF214">
    <property type="entry name" value="PROTEIN KINASE DOMAIN-CONTAINING PROTEIN"/>
    <property type="match status" value="1"/>
</dbReference>
<dbReference type="PANTHER" id="PTHR44329">
    <property type="entry name" value="SERINE/THREONINE-PROTEIN KINASE TNNI3K-RELATED"/>
    <property type="match status" value="1"/>
</dbReference>
<proteinExistence type="predicted"/>
<dbReference type="SMART" id="SM00220">
    <property type="entry name" value="S_TKc"/>
    <property type="match status" value="1"/>
</dbReference>
<dbReference type="Gene3D" id="1.10.510.10">
    <property type="entry name" value="Transferase(Phosphotransferase) domain 1"/>
    <property type="match status" value="1"/>
</dbReference>
<keyword evidence="5 6" id="KW-0067">ATP-binding</keyword>
<organism evidence="9 10">
    <name type="scientific">Chlamydomonas eustigma</name>
    <dbReference type="NCBI Taxonomy" id="1157962"/>
    <lineage>
        <taxon>Eukaryota</taxon>
        <taxon>Viridiplantae</taxon>
        <taxon>Chlorophyta</taxon>
        <taxon>core chlorophytes</taxon>
        <taxon>Chlorophyceae</taxon>
        <taxon>CS clade</taxon>
        <taxon>Chlamydomonadales</taxon>
        <taxon>Chlamydomonadaceae</taxon>
        <taxon>Chlamydomonas</taxon>
    </lineage>
</organism>
<dbReference type="PRINTS" id="PR00109">
    <property type="entry name" value="TYRKINASE"/>
</dbReference>
<keyword evidence="1" id="KW-0723">Serine/threonine-protein kinase</keyword>
<protein>
    <recommendedName>
        <fullName evidence="8">Protein kinase domain-containing protein</fullName>
    </recommendedName>
</protein>
<feature type="region of interest" description="Disordered" evidence="7">
    <location>
        <begin position="523"/>
        <end position="554"/>
    </location>
</feature>
<dbReference type="InterPro" id="IPR017441">
    <property type="entry name" value="Protein_kinase_ATP_BS"/>
</dbReference>
<dbReference type="InterPro" id="IPR000719">
    <property type="entry name" value="Prot_kinase_dom"/>
</dbReference>
<feature type="compositionally biased region" description="Low complexity" evidence="7">
    <location>
        <begin position="895"/>
        <end position="910"/>
    </location>
</feature>
<evidence type="ECO:0000256" key="5">
    <source>
        <dbReference type="ARBA" id="ARBA00022840"/>
    </source>
</evidence>
<dbReference type="STRING" id="1157962.A0A250WS89"/>
<feature type="compositionally biased region" description="Polar residues" evidence="7">
    <location>
        <begin position="529"/>
        <end position="539"/>
    </location>
</feature>
<dbReference type="PROSITE" id="PS00107">
    <property type="entry name" value="PROTEIN_KINASE_ATP"/>
    <property type="match status" value="1"/>
</dbReference>
<keyword evidence="2" id="KW-0808">Transferase</keyword>
<evidence type="ECO:0000256" key="1">
    <source>
        <dbReference type="ARBA" id="ARBA00022527"/>
    </source>
</evidence>
<keyword evidence="4" id="KW-0418">Kinase</keyword>
<evidence type="ECO:0000313" key="9">
    <source>
        <dbReference type="EMBL" id="GAX73532.1"/>
    </source>
</evidence>
<dbReference type="Proteomes" id="UP000232323">
    <property type="component" value="Unassembled WGS sequence"/>
</dbReference>
<feature type="domain" description="Protein kinase" evidence="8">
    <location>
        <begin position="446"/>
        <end position="768"/>
    </location>
</feature>
<feature type="compositionally biased region" description="Polar residues" evidence="7">
    <location>
        <begin position="930"/>
        <end position="943"/>
    </location>
</feature>
<reference evidence="9 10" key="1">
    <citation type="submission" date="2017-08" db="EMBL/GenBank/DDBJ databases">
        <title>Acidophilic green algal genome provides insights into adaptation to an acidic environment.</title>
        <authorList>
            <person name="Hirooka S."/>
            <person name="Hirose Y."/>
            <person name="Kanesaki Y."/>
            <person name="Higuchi S."/>
            <person name="Fujiwara T."/>
            <person name="Onuma R."/>
            <person name="Era A."/>
            <person name="Ohbayashi R."/>
            <person name="Uzuka A."/>
            <person name="Nozaki H."/>
            <person name="Yoshikawa H."/>
            <person name="Miyagishima S.Y."/>
        </authorList>
    </citation>
    <scope>NUCLEOTIDE SEQUENCE [LARGE SCALE GENOMIC DNA]</scope>
    <source>
        <strain evidence="9 10">NIES-2499</strain>
    </source>
</reference>
<dbReference type="GO" id="GO:0004674">
    <property type="term" value="F:protein serine/threonine kinase activity"/>
    <property type="evidence" value="ECO:0007669"/>
    <property type="project" value="UniProtKB-KW"/>
</dbReference>
<dbReference type="GO" id="GO:0005524">
    <property type="term" value="F:ATP binding"/>
    <property type="evidence" value="ECO:0007669"/>
    <property type="project" value="UniProtKB-UniRule"/>
</dbReference>
<accession>A0A250WS89</accession>
<feature type="region of interest" description="Disordered" evidence="7">
    <location>
        <begin position="880"/>
        <end position="943"/>
    </location>
</feature>
<dbReference type="PROSITE" id="PS50011">
    <property type="entry name" value="PROTEIN_KINASE_DOM"/>
    <property type="match status" value="1"/>
</dbReference>
<dbReference type="Gene3D" id="3.30.200.20">
    <property type="entry name" value="Phosphorylase Kinase, domain 1"/>
    <property type="match status" value="1"/>
</dbReference>
<dbReference type="OrthoDB" id="4062651at2759"/>
<dbReference type="Pfam" id="PF07714">
    <property type="entry name" value="PK_Tyr_Ser-Thr"/>
    <property type="match status" value="2"/>
</dbReference>
<evidence type="ECO:0000256" key="4">
    <source>
        <dbReference type="ARBA" id="ARBA00022777"/>
    </source>
</evidence>
<evidence type="ECO:0000313" key="10">
    <source>
        <dbReference type="Proteomes" id="UP000232323"/>
    </source>
</evidence>
<evidence type="ECO:0000256" key="2">
    <source>
        <dbReference type="ARBA" id="ARBA00022679"/>
    </source>
</evidence>
<evidence type="ECO:0000259" key="8">
    <source>
        <dbReference type="PROSITE" id="PS50011"/>
    </source>
</evidence>
<dbReference type="PROSITE" id="PS00108">
    <property type="entry name" value="PROTEIN_KINASE_ST"/>
    <property type="match status" value="1"/>
</dbReference>
<feature type="binding site" evidence="6">
    <location>
        <position position="473"/>
    </location>
    <ligand>
        <name>ATP</name>
        <dbReference type="ChEBI" id="CHEBI:30616"/>
    </ligand>
</feature>
<evidence type="ECO:0000256" key="6">
    <source>
        <dbReference type="PROSITE-ProRule" id="PRU10141"/>
    </source>
</evidence>
<evidence type="ECO:0000256" key="3">
    <source>
        <dbReference type="ARBA" id="ARBA00022741"/>
    </source>
</evidence>
<dbReference type="EMBL" id="BEGY01000004">
    <property type="protein sequence ID" value="GAX73532.1"/>
    <property type="molecule type" value="Genomic_DNA"/>
</dbReference>
<keyword evidence="3 6" id="KW-0547">Nucleotide-binding</keyword>
<comment type="caution">
    <text evidence="9">The sequence shown here is derived from an EMBL/GenBank/DDBJ whole genome shotgun (WGS) entry which is preliminary data.</text>
</comment>
<dbReference type="InterPro" id="IPR051681">
    <property type="entry name" value="Ser/Thr_Kinases-Pseudokinases"/>
</dbReference>